<organism evidence="2 3">
    <name type="scientific">Streptomyces mexicanus</name>
    <dbReference type="NCBI Taxonomy" id="178566"/>
    <lineage>
        <taxon>Bacteria</taxon>
        <taxon>Bacillati</taxon>
        <taxon>Actinomycetota</taxon>
        <taxon>Actinomycetes</taxon>
        <taxon>Kitasatosporales</taxon>
        <taxon>Streptomycetaceae</taxon>
        <taxon>Streptomyces</taxon>
    </lineage>
</organism>
<dbReference type="AlphaFoldDB" id="A0A7X1I129"/>
<comment type="caution">
    <text evidence="2">The sequence shown here is derived from an EMBL/GenBank/DDBJ whole genome shotgun (WGS) entry which is preliminary data.</text>
</comment>
<evidence type="ECO:0000259" key="1">
    <source>
        <dbReference type="Pfam" id="PF03796"/>
    </source>
</evidence>
<accession>A0A7X1I129</accession>
<feature type="domain" description="SF4 helicase" evidence="1">
    <location>
        <begin position="21"/>
        <end position="65"/>
    </location>
</feature>
<proteinExistence type="predicted"/>
<dbReference type="EMBL" id="JACMHY010000007">
    <property type="protein sequence ID" value="MBC2866892.1"/>
    <property type="molecule type" value="Genomic_DNA"/>
</dbReference>
<name>A0A7X1I129_9ACTN</name>
<evidence type="ECO:0000313" key="3">
    <source>
        <dbReference type="Proteomes" id="UP000517694"/>
    </source>
</evidence>
<dbReference type="GO" id="GO:0006260">
    <property type="term" value="P:DNA replication"/>
    <property type="evidence" value="ECO:0007669"/>
    <property type="project" value="InterPro"/>
</dbReference>
<dbReference type="Gene3D" id="3.40.50.300">
    <property type="entry name" value="P-loop containing nucleotide triphosphate hydrolases"/>
    <property type="match status" value="1"/>
</dbReference>
<dbReference type="Proteomes" id="UP000517694">
    <property type="component" value="Unassembled WGS sequence"/>
</dbReference>
<protein>
    <recommendedName>
        <fullName evidence="1">SF4 helicase domain-containing protein</fullName>
    </recommendedName>
</protein>
<dbReference type="InterPro" id="IPR007694">
    <property type="entry name" value="DNA_helicase_DnaB-like_C"/>
</dbReference>
<dbReference type="GO" id="GO:0005524">
    <property type="term" value="F:ATP binding"/>
    <property type="evidence" value="ECO:0007669"/>
    <property type="project" value="InterPro"/>
</dbReference>
<dbReference type="RefSeq" id="WP_159675152.1">
    <property type="nucleotide sequence ID" value="NZ_JACMHY010000007.1"/>
</dbReference>
<reference evidence="2 3" key="1">
    <citation type="submission" date="2020-08" db="EMBL/GenBank/DDBJ databases">
        <title>Whole-Genome Sequence of French Clinical Streptomyces mexicanus Strain Q0842.</title>
        <authorList>
            <person name="Boxberger M."/>
            <person name="La Scola B."/>
        </authorList>
    </citation>
    <scope>NUCLEOTIDE SEQUENCE [LARGE SCALE GENOMIC DNA]</scope>
    <source>
        <strain evidence="2 3">Marseille-Q0842</strain>
    </source>
</reference>
<dbReference type="GO" id="GO:0003678">
    <property type="term" value="F:DNA helicase activity"/>
    <property type="evidence" value="ECO:0007669"/>
    <property type="project" value="InterPro"/>
</dbReference>
<gene>
    <name evidence="2" type="ORF">H1R13_18525</name>
</gene>
<sequence length="94" mass="10199">MLRDGRHHRAQRTVRNGVSAHVDHLTSGLQPGRMIVIAARPGIGRYSLARDMARVCDQSATTPVFWQAVSSQRPSSCLVITYSGAPSLLSSGLR</sequence>
<dbReference type="OrthoDB" id="3826313at2"/>
<dbReference type="Pfam" id="PF03796">
    <property type="entry name" value="DnaB_C"/>
    <property type="match status" value="1"/>
</dbReference>
<evidence type="ECO:0000313" key="2">
    <source>
        <dbReference type="EMBL" id="MBC2866892.1"/>
    </source>
</evidence>
<dbReference type="InterPro" id="IPR027417">
    <property type="entry name" value="P-loop_NTPase"/>
</dbReference>
<keyword evidence="3" id="KW-1185">Reference proteome</keyword>